<comment type="caution">
    <text evidence="2">The sequence shown here is derived from an EMBL/GenBank/DDBJ whole genome shotgun (WGS) entry which is preliminary data.</text>
</comment>
<evidence type="ECO:0000259" key="1">
    <source>
        <dbReference type="Pfam" id="PF05686"/>
    </source>
</evidence>
<dbReference type="AlphaFoldDB" id="A0A9Q0HCK1"/>
<dbReference type="Pfam" id="PF05686">
    <property type="entry name" value="Glyco_transf_90"/>
    <property type="match status" value="1"/>
</dbReference>
<dbReference type="InterPro" id="IPR051091">
    <property type="entry name" value="O-Glucosyltr/Glycosyltrsf_90"/>
</dbReference>
<dbReference type="EMBL" id="JAMYWD010000008">
    <property type="protein sequence ID" value="KAJ4962228.1"/>
    <property type="molecule type" value="Genomic_DNA"/>
</dbReference>
<keyword evidence="3" id="KW-1185">Reference proteome</keyword>
<dbReference type="InterPro" id="IPR006598">
    <property type="entry name" value="CAP10"/>
</dbReference>
<organism evidence="2 3">
    <name type="scientific">Protea cynaroides</name>
    <dbReference type="NCBI Taxonomy" id="273540"/>
    <lineage>
        <taxon>Eukaryota</taxon>
        <taxon>Viridiplantae</taxon>
        <taxon>Streptophyta</taxon>
        <taxon>Embryophyta</taxon>
        <taxon>Tracheophyta</taxon>
        <taxon>Spermatophyta</taxon>
        <taxon>Magnoliopsida</taxon>
        <taxon>Proteales</taxon>
        <taxon>Proteaceae</taxon>
        <taxon>Protea</taxon>
    </lineage>
</organism>
<dbReference type="OrthoDB" id="202415at2759"/>
<gene>
    <name evidence="2" type="ORF">NE237_022167</name>
</gene>
<name>A0A9Q0HCK1_9MAGN</name>
<protein>
    <recommendedName>
        <fullName evidence="1">Glycosyl transferase CAP10 domain-containing protein</fullName>
    </recommendedName>
</protein>
<evidence type="ECO:0000313" key="2">
    <source>
        <dbReference type="EMBL" id="KAJ4962228.1"/>
    </source>
</evidence>
<dbReference type="PANTHER" id="PTHR12203">
    <property type="entry name" value="KDEL LYS-ASP-GLU-LEU CONTAINING - RELATED"/>
    <property type="match status" value="1"/>
</dbReference>
<dbReference type="PANTHER" id="PTHR12203:SF74">
    <property type="entry name" value="GLYCOSYLTRANSFERASE"/>
    <property type="match status" value="1"/>
</dbReference>
<proteinExistence type="predicted"/>
<evidence type="ECO:0000313" key="3">
    <source>
        <dbReference type="Proteomes" id="UP001141806"/>
    </source>
</evidence>
<reference evidence="2" key="1">
    <citation type="journal article" date="2023" name="Plant J.">
        <title>The genome of the king protea, Protea cynaroides.</title>
        <authorList>
            <person name="Chang J."/>
            <person name="Duong T.A."/>
            <person name="Schoeman C."/>
            <person name="Ma X."/>
            <person name="Roodt D."/>
            <person name="Barker N."/>
            <person name="Li Z."/>
            <person name="Van de Peer Y."/>
            <person name="Mizrachi E."/>
        </authorList>
    </citation>
    <scope>NUCLEOTIDE SEQUENCE</scope>
    <source>
        <tissue evidence="2">Young leaves</tissue>
    </source>
</reference>
<sequence>MVERAKSGADFRLVIVKGRVYIEQYRKSFQTRDLFTWWGILHLLKKYPGRLPDLDLMFHCDDWPVIRVNDYQQPKAIAPPQLFQYYGNDWSLGMVFPDWSFWGWVSPLLLIMEEETSWITDCFDDIGWKFTDTLEFESFSEISDEGDNINPMISIDFLLPDDLLE</sequence>
<dbReference type="Proteomes" id="UP001141806">
    <property type="component" value="Unassembled WGS sequence"/>
</dbReference>
<feature type="domain" description="Glycosyl transferase CAP10" evidence="1">
    <location>
        <begin position="1"/>
        <end position="105"/>
    </location>
</feature>
<accession>A0A9Q0HCK1</accession>